<reference evidence="3 4" key="1">
    <citation type="submission" date="2014-03" db="EMBL/GenBank/DDBJ databases">
        <title>Whole genome sequence of Novosphingobium resinovorum KF1.</title>
        <authorList>
            <person name="Gan H.M."/>
            <person name="Gan H.Y."/>
            <person name="Chew T.H."/>
            <person name="Savka M.A."/>
        </authorList>
    </citation>
    <scope>NUCLEOTIDE SEQUENCE [LARGE SCALE GENOMIC DNA]</scope>
    <source>
        <strain evidence="3 4">KF1</strain>
    </source>
</reference>
<dbReference type="eggNOG" id="COG1835">
    <property type="taxonomic scope" value="Bacteria"/>
</dbReference>
<gene>
    <name evidence="3" type="ORF">BV97_00840</name>
</gene>
<dbReference type="Pfam" id="PF01757">
    <property type="entry name" value="Acyl_transf_3"/>
    <property type="match status" value="1"/>
</dbReference>
<dbReference type="Proteomes" id="UP000024329">
    <property type="component" value="Unassembled WGS sequence"/>
</dbReference>
<sequence>MHRGRLDGLDGLRGIAALCVFLSHVFPDYRTSAYLAVDFFFMLSGYVMARSYEARLGSGGGRAFMLARIRRLCPTILLAGLFALPWLLSQPDTSATFVLVCLALPLLINFPAWSIGAELFANLVHALGLARLGTRRLALFGMVSFAALVVIAWGHGLDFVPGRAVWWAIGLRALVPYIAGIVLHRLWRDQPPFAPGAFFTFAAMPVALALATLFLATRGWADLAFMALICPLLIAGGLCHGQGSRLAQAAGAFSFPLYAAHAPAILAVQAFGLGWPWRLAAGLAAGALVMIVMERMHTPSTGSPVLKAA</sequence>
<dbReference type="RefSeq" id="WP_051586705.1">
    <property type="nucleotide sequence ID" value="NZ_JFYZ01000002.1"/>
</dbReference>
<name>A0A031K354_9SPHN</name>
<feature type="domain" description="Acyltransferase 3" evidence="2">
    <location>
        <begin position="7"/>
        <end position="293"/>
    </location>
</feature>
<protein>
    <submittedName>
        <fullName evidence="3">Acyltransferase 3</fullName>
    </submittedName>
</protein>
<keyword evidence="1" id="KW-0472">Membrane</keyword>
<dbReference type="GO" id="GO:0016747">
    <property type="term" value="F:acyltransferase activity, transferring groups other than amino-acyl groups"/>
    <property type="evidence" value="ECO:0007669"/>
    <property type="project" value="InterPro"/>
</dbReference>
<dbReference type="EMBL" id="JFYZ01000002">
    <property type="protein sequence ID" value="EZP83654.1"/>
    <property type="molecule type" value="Genomic_DNA"/>
</dbReference>
<feature type="transmembrane region" description="Helical" evidence="1">
    <location>
        <begin position="165"/>
        <end position="184"/>
    </location>
</feature>
<keyword evidence="3" id="KW-0012">Acyltransferase</keyword>
<keyword evidence="3" id="KW-0808">Transferase</keyword>
<dbReference type="InterPro" id="IPR050879">
    <property type="entry name" value="Acyltransferase_3"/>
</dbReference>
<feature type="transmembrane region" description="Helical" evidence="1">
    <location>
        <begin position="69"/>
        <end position="88"/>
    </location>
</feature>
<keyword evidence="1" id="KW-1133">Transmembrane helix</keyword>
<proteinExistence type="predicted"/>
<feature type="transmembrane region" description="Helical" evidence="1">
    <location>
        <begin position="196"/>
        <end position="217"/>
    </location>
</feature>
<dbReference type="AlphaFoldDB" id="A0A031K354"/>
<evidence type="ECO:0000259" key="2">
    <source>
        <dbReference type="Pfam" id="PF01757"/>
    </source>
</evidence>
<comment type="caution">
    <text evidence="3">The sequence shown here is derived from an EMBL/GenBank/DDBJ whole genome shotgun (WGS) entry which is preliminary data.</text>
</comment>
<dbReference type="STRING" id="158500.BES08_08730"/>
<organism evidence="3 4">
    <name type="scientific">Novosphingobium resinovorum</name>
    <dbReference type="NCBI Taxonomy" id="158500"/>
    <lineage>
        <taxon>Bacteria</taxon>
        <taxon>Pseudomonadati</taxon>
        <taxon>Pseudomonadota</taxon>
        <taxon>Alphaproteobacteria</taxon>
        <taxon>Sphingomonadales</taxon>
        <taxon>Sphingomonadaceae</taxon>
        <taxon>Novosphingobium</taxon>
    </lineage>
</organism>
<feature type="transmembrane region" description="Helical" evidence="1">
    <location>
        <begin position="137"/>
        <end position="153"/>
    </location>
</feature>
<dbReference type="PATRIC" id="fig|158500.4.peg.859"/>
<feature type="transmembrane region" description="Helical" evidence="1">
    <location>
        <begin position="253"/>
        <end position="271"/>
    </location>
</feature>
<dbReference type="PANTHER" id="PTHR23028:SF134">
    <property type="entry name" value="PUTATIVE (AFU_ORTHOLOGUE AFUA_4G08520)-RELATED"/>
    <property type="match status" value="1"/>
</dbReference>
<dbReference type="InterPro" id="IPR002656">
    <property type="entry name" value="Acyl_transf_3_dom"/>
</dbReference>
<dbReference type="PANTHER" id="PTHR23028">
    <property type="entry name" value="ACETYLTRANSFERASE"/>
    <property type="match status" value="1"/>
</dbReference>
<accession>A0A031K354</accession>
<feature type="transmembrane region" description="Helical" evidence="1">
    <location>
        <begin position="223"/>
        <end position="241"/>
    </location>
</feature>
<feature type="transmembrane region" description="Helical" evidence="1">
    <location>
        <begin position="94"/>
        <end position="116"/>
    </location>
</feature>
<keyword evidence="1" id="KW-0812">Transmembrane</keyword>
<evidence type="ECO:0000313" key="3">
    <source>
        <dbReference type="EMBL" id="EZP83654.1"/>
    </source>
</evidence>
<feature type="transmembrane region" description="Helical" evidence="1">
    <location>
        <begin position="277"/>
        <end position="293"/>
    </location>
</feature>
<evidence type="ECO:0000313" key="4">
    <source>
        <dbReference type="Proteomes" id="UP000024329"/>
    </source>
</evidence>
<evidence type="ECO:0000256" key="1">
    <source>
        <dbReference type="SAM" id="Phobius"/>
    </source>
</evidence>